<dbReference type="EMBL" id="JACHJE010000006">
    <property type="protein sequence ID" value="MBB5126279.1"/>
    <property type="molecule type" value="Genomic_DNA"/>
</dbReference>
<gene>
    <name evidence="2" type="ORF">FHS32_003016</name>
</gene>
<sequence length="104" mass="10961">MTGFDTAPTAVDTGRPRPARVHDRRLGGRDSHPVGEEPARGILAADATVLRGTRAGRRFTHRAVRTGAEAGTRPFPDIGTGVPTEPHPHQVAQGVAAESVAREP</sequence>
<feature type="region of interest" description="Disordered" evidence="1">
    <location>
        <begin position="64"/>
        <end position="104"/>
    </location>
</feature>
<evidence type="ECO:0000313" key="2">
    <source>
        <dbReference type="EMBL" id="MBB5126279.1"/>
    </source>
</evidence>
<dbReference type="Gene3D" id="3.40.50.150">
    <property type="entry name" value="Vaccinia Virus protein VP39"/>
    <property type="match status" value="1"/>
</dbReference>
<keyword evidence="3" id="KW-1185">Reference proteome</keyword>
<dbReference type="InterPro" id="IPR006764">
    <property type="entry name" value="SAM_dep_MeTrfase_SAV2177_type"/>
</dbReference>
<dbReference type="Pfam" id="PF04672">
    <property type="entry name" value="Methyltransf_19"/>
    <property type="match status" value="1"/>
</dbReference>
<organism evidence="2 3">
    <name type="scientific">Streptomyces griseoloalbus</name>
    <dbReference type="NCBI Taxonomy" id="67303"/>
    <lineage>
        <taxon>Bacteria</taxon>
        <taxon>Bacillati</taxon>
        <taxon>Actinomycetota</taxon>
        <taxon>Actinomycetes</taxon>
        <taxon>Kitasatosporales</taxon>
        <taxon>Streptomycetaceae</taxon>
        <taxon>Streptomyces</taxon>
    </lineage>
</organism>
<reference evidence="2 3" key="1">
    <citation type="submission" date="2020-08" db="EMBL/GenBank/DDBJ databases">
        <title>Genomic Encyclopedia of Type Strains, Phase III (KMG-III): the genomes of soil and plant-associated and newly described type strains.</title>
        <authorList>
            <person name="Whitman W."/>
        </authorList>
    </citation>
    <scope>NUCLEOTIDE SEQUENCE [LARGE SCALE GENOMIC DNA]</scope>
    <source>
        <strain evidence="2 3">CECT 3226</strain>
    </source>
</reference>
<protein>
    <submittedName>
        <fullName evidence="2">Uncharacterized protein</fullName>
    </submittedName>
</protein>
<comment type="caution">
    <text evidence="2">The sequence shown here is derived from an EMBL/GenBank/DDBJ whole genome shotgun (WGS) entry which is preliminary data.</text>
</comment>
<name>A0A7W8BMU9_9ACTN</name>
<evidence type="ECO:0000256" key="1">
    <source>
        <dbReference type="SAM" id="MobiDB-lite"/>
    </source>
</evidence>
<feature type="region of interest" description="Disordered" evidence="1">
    <location>
        <begin position="1"/>
        <end position="40"/>
    </location>
</feature>
<feature type="compositionally biased region" description="Basic and acidic residues" evidence="1">
    <location>
        <begin position="20"/>
        <end position="39"/>
    </location>
</feature>
<dbReference type="InterPro" id="IPR029063">
    <property type="entry name" value="SAM-dependent_MTases_sf"/>
</dbReference>
<accession>A0A7W8BMU9</accession>
<dbReference type="AlphaFoldDB" id="A0A7W8BMU9"/>
<proteinExistence type="predicted"/>
<dbReference type="Proteomes" id="UP000568022">
    <property type="component" value="Unassembled WGS sequence"/>
</dbReference>
<evidence type="ECO:0000313" key="3">
    <source>
        <dbReference type="Proteomes" id="UP000568022"/>
    </source>
</evidence>